<accession>A0ABW2NM79</accession>
<protein>
    <submittedName>
        <fullName evidence="1">Uncharacterized protein</fullName>
    </submittedName>
</protein>
<sequence length="60" mass="7204">MKDFHCCATCVHFASLKAKDGMRYHCVRLQYETKPEYTFNCWDPKENVKQLMKKSNEKRS</sequence>
<evidence type="ECO:0000313" key="1">
    <source>
        <dbReference type="EMBL" id="MFC7370233.1"/>
    </source>
</evidence>
<dbReference type="Proteomes" id="UP001596549">
    <property type="component" value="Unassembled WGS sequence"/>
</dbReference>
<name>A0ABW2NM79_9BACL</name>
<comment type="caution">
    <text evidence="1">The sequence shown here is derived from an EMBL/GenBank/DDBJ whole genome shotgun (WGS) entry which is preliminary data.</text>
</comment>
<organism evidence="1 2">
    <name type="scientific">Fictibacillus iocasae</name>
    <dbReference type="NCBI Taxonomy" id="2715437"/>
    <lineage>
        <taxon>Bacteria</taxon>
        <taxon>Bacillati</taxon>
        <taxon>Bacillota</taxon>
        <taxon>Bacilli</taxon>
        <taxon>Bacillales</taxon>
        <taxon>Fictibacillaceae</taxon>
        <taxon>Fictibacillus</taxon>
    </lineage>
</organism>
<dbReference type="EMBL" id="JBHTCP010000002">
    <property type="protein sequence ID" value="MFC7370233.1"/>
    <property type="molecule type" value="Genomic_DNA"/>
</dbReference>
<dbReference type="RefSeq" id="WP_379745103.1">
    <property type="nucleotide sequence ID" value="NZ_JBHTCP010000002.1"/>
</dbReference>
<reference evidence="2" key="1">
    <citation type="journal article" date="2019" name="Int. J. Syst. Evol. Microbiol.">
        <title>The Global Catalogue of Microorganisms (GCM) 10K type strain sequencing project: providing services to taxonomists for standard genome sequencing and annotation.</title>
        <authorList>
            <consortium name="The Broad Institute Genomics Platform"/>
            <consortium name="The Broad Institute Genome Sequencing Center for Infectious Disease"/>
            <person name="Wu L."/>
            <person name="Ma J."/>
        </authorList>
    </citation>
    <scope>NUCLEOTIDE SEQUENCE [LARGE SCALE GENOMIC DNA]</scope>
    <source>
        <strain evidence="2">NBRC 106396</strain>
    </source>
</reference>
<gene>
    <name evidence="1" type="ORF">ACFQPF_00895</name>
</gene>
<proteinExistence type="predicted"/>
<keyword evidence="2" id="KW-1185">Reference proteome</keyword>
<evidence type="ECO:0000313" key="2">
    <source>
        <dbReference type="Proteomes" id="UP001596549"/>
    </source>
</evidence>